<organism evidence="2 3">
    <name type="scientific">Streptomyces bluensis</name>
    <dbReference type="NCBI Taxonomy" id="33897"/>
    <lineage>
        <taxon>Bacteria</taxon>
        <taxon>Bacillati</taxon>
        <taxon>Actinomycetota</taxon>
        <taxon>Actinomycetes</taxon>
        <taxon>Kitasatosporales</taxon>
        <taxon>Streptomycetaceae</taxon>
        <taxon>Streptomyces</taxon>
    </lineage>
</organism>
<gene>
    <name evidence="2" type="ORF">ACFY1D_36990</name>
</gene>
<sequence length="81" mass="8885">MSEQRRAQTGELCTCGRQAVVVYTNDEYGSVGYCGIEGSARRPVLPCPWCGTSTPHTTSWGDPDRCPDYQLRPSKERTSGA</sequence>
<evidence type="ECO:0000313" key="2">
    <source>
        <dbReference type="EMBL" id="MFF4526969.1"/>
    </source>
</evidence>
<comment type="caution">
    <text evidence="2">The sequence shown here is derived from an EMBL/GenBank/DDBJ whole genome shotgun (WGS) entry which is preliminary data.</text>
</comment>
<proteinExistence type="predicted"/>
<dbReference type="EMBL" id="JBIAWJ010000031">
    <property type="protein sequence ID" value="MFF4526969.1"/>
    <property type="molecule type" value="Genomic_DNA"/>
</dbReference>
<feature type="region of interest" description="Disordered" evidence="1">
    <location>
        <begin position="54"/>
        <end position="81"/>
    </location>
</feature>
<feature type="compositionally biased region" description="Basic and acidic residues" evidence="1">
    <location>
        <begin position="62"/>
        <end position="81"/>
    </location>
</feature>
<reference evidence="2 3" key="1">
    <citation type="submission" date="2024-10" db="EMBL/GenBank/DDBJ databases">
        <title>The Natural Products Discovery Center: Release of the First 8490 Sequenced Strains for Exploring Actinobacteria Biosynthetic Diversity.</title>
        <authorList>
            <person name="Kalkreuter E."/>
            <person name="Kautsar S.A."/>
            <person name="Yang D."/>
            <person name="Bader C.D."/>
            <person name="Teijaro C.N."/>
            <person name="Fluegel L."/>
            <person name="Davis C.M."/>
            <person name="Simpson J.R."/>
            <person name="Lauterbach L."/>
            <person name="Steele A.D."/>
            <person name="Gui C."/>
            <person name="Meng S."/>
            <person name="Li G."/>
            <person name="Viehrig K."/>
            <person name="Ye F."/>
            <person name="Su P."/>
            <person name="Kiefer A.F."/>
            <person name="Nichols A."/>
            <person name="Cepeda A.J."/>
            <person name="Yan W."/>
            <person name="Fan B."/>
            <person name="Jiang Y."/>
            <person name="Adhikari A."/>
            <person name="Zheng C.-J."/>
            <person name="Schuster L."/>
            <person name="Cowan T.M."/>
            <person name="Smanski M.J."/>
            <person name="Chevrette M.G."/>
            <person name="De Carvalho L.P.S."/>
            <person name="Shen B."/>
        </authorList>
    </citation>
    <scope>NUCLEOTIDE SEQUENCE [LARGE SCALE GENOMIC DNA]</scope>
    <source>
        <strain evidence="2 3">NPDC001390</strain>
    </source>
</reference>
<dbReference type="RefSeq" id="WP_351086054.1">
    <property type="nucleotide sequence ID" value="NZ_JBEOZG010000037.1"/>
</dbReference>
<dbReference type="Proteomes" id="UP001602058">
    <property type="component" value="Unassembled WGS sequence"/>
</dbReference>
<protein>
    <submittedName>
        <fullName evidence="2">Uncharacterized protein</fullName>
    </submittedName>
</protein>
<evidence type="ECO:0000256" key="1">
    <source>
        <dbReference type="SAM" id="MobiDB-lite"/>
    </source>
</evidence>
<keyword evidence="3" id="KW-1185">Reference proteome</keyword>
<name>A0ABW6UWQ1_9ACTN</name>
<evidence type="ECO:0000313" key="3">
    <source>
        <dbReference type="Proteomes" id="UP001602058"/>
    </source>
</evidence>
<accession>A0ABW6UWQ1</accession>